<dbReference type="InterPro" id="IPR007838">
    <property type="entry name" value="Cell_div_ZapA-like"/>
</dbReference>
<dbReference type="Gene3D" id="6.10.250.790">
    <property type="match status" value="1"/>
</dbReference>
<proteinExistence type="predicted"/>
<accession>A0A9D2MZN1</accession>
<evidence type="ECO:0000313" key="3">
    <source>
        <dbReference type="Proteomes" id="UP000823910"/>
    </source>
</evidence>
<dbReference type="Proteomes" id="UP000823910">
    <property type="component" value="Unassembled WGS sequence"/>
</dbReference>
<protein>
    <submittedName>
        <fullName evidence="2">Cell division protein ZapA</fullName>
    </submittedName>
</protein>
<dbReference type="SUPFAM" id="SSF102829">
    <property type="entry name" value="Cell division protein ZapA-like"/>
    <property type="match status" value="1"/>
</dbReference>
<organism evidence="2 3">
    <name type="scientific">Candidatus Enterocloster excrementipullorum</name>
    <dbReference type="NCBI Taxonomy" id="2838559"/>
    <lineage>
        <taxon>Bacteria</taxon>
        <taxon>Bacillati</taxon>
        <taxon>Bacillota</taxon>
        <taxon>Clostridia</taxon>
        <taxon>Lachnospirales</taxon>
        <taxon>Lachnospiraceae</taxon>
        <taxon>Enterocloster</taxon>
    </lineage>
</organism>
<evidence type="ECO:0000256" key="1">
    <source>
        <dbReference type="SAM" id="MobiDB-lite"/>
    </source>
</evidence>
<keyword evidence="2" id="KW-0132">Cell division</keyword>
<dbReference type="GO" id="GO:0051301">
    <property type="term" value="P:cell division"/>
    <property type="evidence" value="ECO:0007669"/>
    <property type="project" value="UniProtKB-KW"/>
</dbReference>
<keyword evidence="2" id="KW-0131">Cell cycle</keyword>
<feature type="compositionally biased region" description="Basic and acidic residues" evidence="1">
    <location>
        <begin position="128"/>
        <end position="151"/>
    </location>
</feature>
<gene>
    <name evidence="2" type="ORF">H9704_04915</name>
</gene>
<feature type="region of interest" description="Disordered" evidence="1">
    <location>
        <begin position="116"/>
        <end position="168"/>
    </location>
</feature>
<dbReference type="Pfam" id="PF05164">
    <property type="entry name" value="ZapA"/>
    <property type="match status" value="1"/>
</dbReference>
<dbReference type="InterPro" id="IPR036192">
    <property type="entry name" value="Cell_div_ZapA-like_sf"/>
</dbReference>
<reference evidence="2" key="1">
    <citation type="journal article" date="2021" name="PeerJ">
        <title>Extensive microbial diversity within the chicken gut microbiome revealed by metagenomics and culture.</title>
        <authorList>
            <person name="Gilroy R."/>
            <person name="Ravi A."/>
            <person name="Getino M."/>
            <person name="Pursley I."/>
            <person name="Horton D.L."/>
            <person name="Alikhan N.F."/>
            <person name="Baker D."/>
            <person name="Gharbi K."/>
            <person name="Hall N."/>
            <person name="Watson M."/>
            <person name="Adriaenssens E.M."/>
            <person name="Foster-Nyarko E."/>
            <person name="Jarju S."/>
            <person name="Secka A."/>
            <person name="Antonio M."/>
            <person name="Oren A."/>
            <person name="Chaudhuri R.R."/>
            <person name="La Ragione R."/>
            <person name="Hildebrand F."/>
            <person name="Pallen M.J."/>
        </authorList>
    </citation>
    <scope>NUCLEOTIDE SEQUENCE</scope>
    <source>
        <strain evidence="2">CHK180-15479</strain>
    </source>
</reference>
<reference evidence="2" key="2">
    <citation type="submission" date="2021-04" db="EMBL/GenBank/DDBJ databases">
        <authorList>
            <person name="Gilroy R."/>
        </authorList>
    </citation>
    <scope>NUCLEOTIDE SEQUENCE</scope>
    <source>
        <strain evidence="2">CHK180-15479</strain>
    </source>
</reference>
<comment type="caution">
    <text evidence="2">The sequence shown here is derived from an EMBL/GenBank/DDBJ whole genome shotgun (WGS) entry which is preliminary data.</text>
</comment>
<dbReference type="EMBL" id="DWWT01000020">
    <property type="protein sequence ID" value="HJC05479.1"/>
    <property type="molecule type" value="Genomic_DNA"/>
</dbReference>
<name>A0A9D2MZN1_9FIRM</name>
<evidence type="ECO:0000313" key="2">
    <source>
        <dbReference type="EMBL" id="HJC05479.1"/>
    </source>
</evidence>
<dbReference type="AlphaFoldDB" id="A0A9D2MZN1"/>
<sequence length="168" mass="18622">MDAKNYAQVLIDGKIYTLAGSEDEAYLQKAASYVNEKLAAMRKIPGFSKQNGDYQMAMLGLNVADDYFKAAEEARKAAGERDAMEKETYSLKHELVGTQMKLEAVLADLEERQRQLEQLQKKSASPEAGEKAQESAEAQKEPAEPQEELVRKALQAAEKAGSRRGGHR</sequence>
<dbReference type="InterPro" id="IPR053712">
    <property type="entry name" value="Bac_CellDiv_Activator"/>
</dbReference>